<name>A0A1B8Y7G6_XENTR</name>
<organism evidence="2">
    <name type="scientific">Xenopus tropicalis</name>
    <name type="common">Western clawed frog</name>
    <name type="synonym">Silurana tropicalis</name>
    <dbReference type="NCBI Taxonomy" id="8364"/>
    <lineage>
        <taxon>Eukaryota</taxon>
        <taxon>Metazoa</taxon>
        <taxon>Chordata</taxon>
        <taxon>Craniata</taxon>
        <taxon>Vertebrata</taxon>
        <taxon>Euteleostomi</taxon>
        <taxon>Amphibia</taxon>
        <taxon>Batrachia</taxon>
        <taxon>Anura</taxon>
        <taxon>Pipoidea</taxon>
        <taxon>Pipidae</taxon>
        <taxon>Xenopodinae</taxon>
        <taxon>Xenopus</taxon>
        <taxon>Silurana</taxon>
    </lineage>
</organism>
<evidence type="ECO:0000313" key="2">
    <source>
        <dbReference type="EMBL" id="OCA18939.1"/>
    </source>
</evidence>
<feature type="compositionally biased region" description="Polar residues" evidence="1">
    <location>
        <begin position="1"/>
        <end position="12"/>
    </location>
</feature>
<feature type="region of interest" description="Disordered" evidence="1">
    <location>
        <begin position="1"/>
        <end position="73"/>
    </location>
</feature>
<accession>A0A1B8Y7G6</accession>
<feature type="non-terminal residue" evidence="2">
    <location>
        <position position="73"/>
    </location>
</feature>
<gene>
    <name evidence="2" type="ORF">XENTR_v900301271mg</name>
</gene>
<dbReference type="EMBL" id="KV460396">
    <property type="protein sequence ID" value="OCA18940.1"/>
    <property type="molecule type" value="Genomic_DNA"/>
</dbReference>
<reference evidence="2" key="1">
    <citation type="submission" date="2009-11" db="EMBL/GenBank/DDBJ databases">
        <authorList>
            <consortium name="US DOE Joint Genome Institute (JGI-PGF)"/>
            <person name="Ottilar R."/>
            <person name="Schmutz J."/>
            <person name="Salamov A."/>
            <person name="Cheng J.F."/>
            <person name="Lucas S."/>
            <person name="Pitluck S."/>
            <person name="Gundlach H."/>
            <person name="Guo Y."/>
            <person name="Haberer G."/>
            <person name="Nasrallah J."/>
            <person name="Mayer K.F.X."/>
            <person name="van de Peer Y."/>
            <person name="Weigel D."/>
            <person name="Grigoriev I.V."/>
        </authorList>
    </citation>
    <scope>NUCLEOTIDE SEQUENCE</scope>
    <source>
        <strain evidence="2">Nigerian</strain>
    </source>
</reference>
<dbReference type="EMBL" id="KV460396">
    <property type="protein sequence ID" value="OCA18939.1"/>
    <property type="molecule type" value="Genomic_DNA"/>
</dbReference>
<reference evidence="2" key="3">
    <citation type="submission" date="2016-05" db="EMBL/GenBank/DDBJ databases">
        <title>WGS assembly of Xenopus tropicalis.</title>
        <authorList>
            <person name="Sessions A."/>
            <person name="Jenkins J."/>
            <person name="Mitros T."/>
            <person name="Lyons J.T."/>
            <person name="Dichmann D.S."/>
            <person name="Robert J."/>
            <person name="Harland R.M."/>
            <person name="Rokhsar D.S."/>
        </authorList>
    </citation>
    <scope>NUCLEOTIDE SEQUENCE</scope>
    <source>
        <strain evidence="2">Nigerian</strain>
    </source>
</reference>
<proteinExistence type="predicted"/>
<dbReference type="AlphaFoldDB" id="A0A1B8Y7G6"/>
<evidence type="ECO:0000256" key="1">
    <source>
        <dbReference type="SAM" id="MobiDB-lite"/>
    </source>
</evidence>
<reference evidence="2" key="2">
    <citation type="journal article" date="2010" name="Science">
        <title>The genome of the Western clawed frog Xenopus tropicalis.</title>
        <authorList>
            <person name="Hellsten U."/>
            <person name="Harland R.M."/>
            <person name="Gilchrist M.J."/>
            <person name="Hendrix D."/>
            <person name="Jurka J."/>
            <person name="Kapitonov V."/>
            <person name="Ovcharenko I."/>
            <person name="Putnam N.H."/>
            <person name="Shu S."/>
            <person name="Taher L."/>
            <person name="Blitz I.L."/>
            <person name="Blumberg B."/>
            <person name="Dichmann D.S."/>
            <person name="Dubchak I."/>
            <person name="Amaya E."/>
            <person name="Detter J.C."/>
            <person name="Fletcher R."/>
            <person name="Gerhard D.S."/>
            <person name="Goodstein D."/>
            <person name="Graves T."/>
            <person name="Grigoriev I.V."/>
            <person name="Grimwood J."/>
            <person name="Kawashima T."/>
            <person name="Lindquist E."/>
            <person name="Lucas S.M."/>
            <person name="Mead P.E."/>
            <person name="Mitros T."/>
            <person name="Ogino H."/>
            <person name="Ohta Y."/>
            <person name="Poliakov A.V."/>
            <person name="Pollet N."/>
            <person name="Robert J."/>
            <person name="Salamov A."/>
            <person name="Sater A.K."/>
            <person name="Schmutz J."/>
            <person name="Terry A."/>
            <person name="Vize P.D."/>
            <person name="Warren W.C."/>
            <person name="Wells D."/>
            <person name="Wills A."/>
            <person name="Wilson R.K."/>
            <person name="Zimmerman L.B."/>
            <person name="Zorn A.M."/>
            <person name="Grainger R."/>
            <person name="Grammer T."/>
            <person name="Khokha M.K."/>
            <person name="Richardson P.M."/>
            <person name="Rokhsar D.S."/>
        </authorList>
    </citation>
    <scope>NUCLEOTIDE SEQUENCE [LARGE SCALE GENOMIC DNA]</scope>
    <source>
        <strain evidence="2">Nigerian</strain>
    </source>
</reference>
<protein>
    <submittedName>
        <fullName evidence="2">Uncharacterized protein</fullName>
    </submittedName>
</protein>
<sequence>MSRTYRPGSTEQGAAYREEPLGERLTAASASRCRDSSMNVPHYGNAGHSWNYPGQRDALPKPGLSRGKRDSWA</sequence>